<organism evidence="2">
    <name type="scientific">bioreactor metagenome</name>
    <dbReference type="NCBI Taxonomy" id="1076179"/>
    <lineage>
        <taxon>unclassified sequences</taxon>
        <taxon>metagenomes</taxon>
        <taxon>ecological metagenomes</taxon>
    </lineage>
</organism>
<accession>A0A645H2U5</accession>
<comment type="caution">
    <text evidence="2">The sequence shown here is derived from an EMBL/GenBank/DDBJ whole genome shotgun (WGS) entry which is preliminary data.</text>
</comment>
<reference evidence="2" key="1">
    <citation type="submission" date="2019-08" db="EMBL/GenBank/DDBJ databases">
        <authorList>
            <person name="Kucharzyk K."/>
            <person name="Murdoch R.W."/>
            <person name="Higgins S."/>
            <person name="Loffler F."/>
        </authorList>
    </citation>
    <scope>NUCLEOTIDE SEQUENCE</scope>
</reference>
<evidence type="ECO:0000313" key="2">
    <source>
        <dbReference type="EMBL" id="MPN32632.1"/>
    </source>
</evidence>
<dbReference type="AlphaFoldDB" id="A0A645H2U5"/>
<protein>
    <submittedName>
        <fullName evidence="2">Uncharacterized protein</fullName>
    </submittedName>
</protein>
<name>A0A645H2U5_9ZZZZ</name>
<proteinExistence type="predicted"/>
<feature type="region of interest" description="Disordered" evidence="1">
    <location>
        <begin position="37"/>
        <end position="70"/>
    </location>
</feature>
<sequence length="132" mass="14761">MDHDPAARCARRSRRWLDLVGDLRHLAAGILEPHHLDHRHPRRIPGDLPLQQADQEGLTAQGRPHRRPVLPTPSLQTLAIEQFATDSSELTSGERSVFMASVPDPRRGSTPAWDSYEFGIHTSLRSVAHLVS</sequence>
<gene>
    <name evidence="2" type="ORF">SDC9_180112</name>
</gene>
<dbReference type="EMBL" id="VSSQ01084740">
    <property type="protein sequence ID" value="MPN32632.1"/>
    <property type="molecule type" value="Genomic_DNA"/>
</dbReference>
<evidence type="ECO:0000256" key="1">
    <source>
        <dbReference type="SAM" id="MobiDB-lite"/>
    </source>
</evidence>